<dbReference type="InterPro" id="IPR040256">
    <property type="entry name" value="At4g02000-like"/>
</dbReference>
<sequence length="296" mass="33632">MIESSVTGATSSGAANSKGGTGLFSDIIKSKKTLNPTSVDLSTLPNPSFKEGEPALEIPSEFFQEGCKPFQHSFIARLDFTGLKFPDVKKTLVQPWKLGHEVKFRPMSKGFFIIMLANAEDKEKIRNGPKSVVNNQTLQLQDWYLNFNPNKQRTSHAAIWVMFPELPMELWTKKSLSSIGKSFGTPIVVDERTLKLEYGYFASVLIDIDFSKHIPERIFLKVGGKQFWQYIDIHKYPKFCSKCNIIGADEECRKKQATKTVNKESQLQVAVVEQIPRVRNDIPPGKDWKLCEIERR</sequence>
<proteinExistence type="predicted"/>
<dbReference type="Pfam" id="PF14111">
    <property type="entry name" value="DUF4283"/>
    <property type="match status" value="1"/>
</dbReference>
<feature type="non-terminal residue" evidence="2">
    <location>
        <position position="296"/>
    </location>
</feature>
<gene>
    <name evidence="2" type="ORF">MKW98_029013</name>
</gene>
<dbReference type="InterPro" id="IPR025558">
    <property type="entry name" value="DUF4283"/>
</dbReference>
<dbReference type="Proteomes" id="UP001202328">
    <property type="component" value="Unassembled WGS sequence"/>
</dbReference>
<dbReference type="AlphaFoldDB" id="A0AAD4X6K2"/>
<dbReference type="EMBL" id="JAJJMB010016162">
    <property type="protein sequence ID" value="KAI3849088.1"/>
    <property type="molecule type" value="Genomic_DNA"/>
</dbReference>
<evidence type="ECO:0000313" key="2">
    <source>
        <dbReference type="EMBL" id="KAI3849088.1"/>
    </source>
</evidence>
<keyword evidence="3" id="KW-1185">Reference proteome</keyword>
<organism evidence="2 3">
    <name type="scientific">Papaver atlanticum</name>
    <dbReference type="NCBI Taxonomy" id="357466"/>
    <lineage>
        <taxon>Eukaryota</taxon>
        <taxon>Viridiplantae</taxon>
        <taxon>Streptophyta</taxon>
        <taxon>Embryophyta</taxon>
        <taxon>Tracheophyta</taxon>
        <taxon>Spermatophyta</taxon>
        <taxon>Magnoliopsida</taxon>
        <taxon>Ranunculales</taxon>
        <taxon>Papaveraceae</taxon>
        <taxon>Papaveroideae</taxon>
        <taxon>Papaver</taxon>
    </lineage>
</organism>
<reference evidence="2" key="1">
    <citation type="submission" date="2022-04" db="EMBL/GenBank/DDBJ databases">
        <title>A functionally conserved STORR gene fusion in Papaver species that diverged 16.8 million years ago.</title>
        <authorList>
            <person name="Catania T."/>
        </authorList>
    </citation>
    <scope>NUCLEOTIDE SEQUENCE</scope>
    <source>
        <strain evidence="2">S-188037</strain>
    </source>
</reference>
<accession>A0AAD4X6K2</accession>
<dbReference type="PANTHER" id="PTHR31286">
    <property type="entry name" value="GLYCINE-RICH CELL WALL STRUCTURAL PROTEIN 1.8-LIKE"/>
    <property type="match status" value="1"/>
</dbReference>
<feature type="domain" description="DUF4283" evidence="1">
    <location>
        <begin position="84"/>
        <end position="150"/>
    </location>
</feature>
<evidence type="ECO:0000259" key="1">
    <source>
        <dbReference type="Pfam" id="PF14111"/>
    </source>
</evidence>
<evidence type="ECO:0000313" key="3">
    <source>
        <dbReference type="Proteomes" id="UP001202328"/>
    </source>
</evidence>
<name>A0AAD4X6K2_9MAGN</name>
<protein>
    <recommendedName>
        <fullName evidence="1">DUF4283 domain-containing protein</fullName>
    </recommendedName>
</protein>
<comment type="caution">
    <text evidence="2">The sequence shown here is derived from an EMBL/GenBank/DDBJ whole genome shotgun (WGS) entry which is preliminary data.</text>
</comment>
<dbReference type="PANTHER" id="PTHR31286:SF99">
    <property type="entry name" value="DUF4283 DOMAIN-CONTAINING PROTEIN"/>
    <property type="match status" value="1"/>
</dbReference>